<dbReference type="Pfam" id="PF09937">
    <property type="entry name" value="DUF2169"/>
    <property type="match status" value="1"/>
</dbReference>
<accession>A0A516SEH4</accession>
<reference evidence="3" key="1">
    <citation type="submission" date="2019-07" db="EMBL/GenBank/DDBJ databases">
        <title>Chitinimonas sp. nov., isolated from Ny-Alesund, arctica soil.</title>
        <authorList>
            <person name="Xu Q."/>
            <person name="Peng F."/>
        </authorList>
    </citation>
    <scope>NUCLEOTIDE SEQUENCE [LARGE SCALE GENOMIC DNA]</scope>
    <source>
        <strain evidence="3">R3-44</strain>
    </source>
</reference>
<evidence type="ECO:0000313" key="2">
    <source>
        <dbReference type="EMBL" id="QDQ26418.1"/>
    </source>
</evidence>
<dbReference type="Proteomes" id="UP000317550">
    <property type="component" value="Chromosome"/>
</dbReference>
<sequence length="259" mass="28490">MGGGRPHWPSPKTVTPAWPTPVPAALARLASRRHRSHPLADAGLPPGLWWLHRYSRRATGGRSGRGNRLPRQSRWLGLATRSSHAGIPAQAAAPLCPVYSGQSAGDACTTDRGGRHGRPPARSSRRHARLGPLARWWRPRTDYIAAHASHGGHSIGGIDAHFFQCAHPDLIASPFLRGDEHIVLQGLLPERTEMRLPGWQVVVVIETDGNISKVCLPSLDTVRIELDSRRLTLVWRAHFDRHDPVRELSIGLTKLAISQ</sequence>
<gene>
    <name evidence="2" type="ORF">FNU76_08595</name>
</gene>
<keyword evidence="3" id="KW-1185">Reference proteome</keyword>
<evidence type="ECO:0000259" key="1">
    <source>
        <dbReference type="Pfam" id="PF09937"/>
    </source>
</evidence>
<dbReference type="InterPro" id="IPR018683">
    <property type="entry name" value="DUF2169"/>
</dbReference>
<dbReference type="AlphaFoldDB" id="A0A516SEH4"/>
<feature type="domain" description="DUF2169" evidence="1">
    <location>
        <begin position="128"/>
        <end position="236"/>
    </location>
</feature>
<evidence type="ECO:0000313" key="3">
    <source>
        <dbReference type="Proteomes" id="UP000317550"/>
    </source>
</evidence>
<name>A0A516SEH4_9NEIS</name>
<dbReference type="OrthoDB" id="237820at2"/>
<protein>
    <submittedName>
        <fullName evidence="2">DUF2169 domain-containing protein</fullName>
    </submittedName>
</protein>
<proteinExistence type="predicted"/>
<dbReference type="EMBL" id="CP041730">
    <property type="protein sequence ID" value="QDQ26418.1"/>
    <property type="molecule type" value="Genomic_DNA"/>
</dbReference>
<dbReference type="KEGG" id="cari:FNU76_08595"/>
<organism evidence="2 3">
    <name type="scientific">Chitinimonas arctica</name>
    <dbReference type="NCBI Taxonomy" id="2594795"/>
    <lineage>
        <taxon>Bacteria</taxon>
        <taxon>Pseudomonadati</taxon>
        <taxon>Pseudomonadota</taxon>
        <taxon>Betaproteobacteria</taxon>
        <taxon>Neisseriales</taxon>
        <taxon>Chitinibacteraceae</taxon>
        <taxon>Chitinimonas</taxon>
    </lineage>
</organism>